<dbReference type="AlphaFoldDB" id="A0A0X1KRQ1"/>
<dbReference type="Gene3D" id="3.40.190.10">
    <property type="entry name" value="Periplasmic binding protein-like II"/>
    <property type="match status" value="1"/>
</dbReference>
<dbReference type="InterPro" id="IPR050490">
    <property type="entry name" value="Bact_solute-bd_prot1"/>
</dbReference>
<evidence type="ECO:0000313" key="1">
    <source>
        <dbReference type="EMBL" id="AJC73870.1"/>
    </source>
</evidence>
<dbReference type="PANTHER" id="PTHR43649:SF12">
    <property type="entry name" value="DIACETYLCHITOBIOSE BINDING PROTEIN DASA"/>
    <property type="match status" value="1"/>
</dbReference>
<dbReference type="RefSeq" id="WP_031504625.1">
    <property type="nucleotide sequence ID" value="NC_022795.1"/>
</dbReference>
<reference evidence="1 2" key="1">
    <citation type="submission" date="2014-01" db="EMBL/GenBank/DDBJ databases">
        <title>Genome sequencing of Thermotog hypogea.</title>
        <authorList>
            <person name="Zhang X."/>
            <person name="Alvare G."/>
            <person name="Fristensky B."/>
            <person name="Chen L."/>
            <person name="Suen T."/>
            <person name="Chen Q."/>
            <person name="Ma K."/>
        </authorList>
    </citation>
    <scope>NUCLEOTIDE SEQUENCE [LARGE SCALE GENOMIC DNA]</scope>
    <source>
        <strain evidence="1 2">DSM 11164</strain>
    </source>
</reference>
<dbReference type="PaxDb" id="1123384-AJ81_06330"/>
<accession>A0A0X1KRQ1</accession>
<dbReference type="STRING" id="1123384.AJ81_06330"/>
<dbReference type="InterPro" id="IPR006059">
    <property type="entry name" value="SBP"/>
</dbReference>
<dbReference type="OrthoDB" id="9808332at2"/>
<dbReference type="CDD" id="cd13585">
    <property type="entry name" value="PBP2_TMBP_like"/>
    <property type="match status" value="1"/>
</dbReference>
<gene>
    <name evidence="1" type="ORF">AJ81_06330</name>
</gene>
<dbReference type="EMBL" id="CP007141">
    <property type="protein sequence ID" value="AJC73870.1"/>
    <property type="molecule type" value="Genomic_DNA"/>
</dbReference>
<dbReference type="Pfam" id="PF01547">
    <property type="entry name" value="SBP_bac_1"/>
    <property type="match status" value="1"/>
</dbReference>
<sequence>MRKLILILVVLLSVLVFSEQVTLRMIQVFTSPLRTKVLEDIISKFEAQNPGVKIELISPPYETAYQKIYLMVSAEEPLDIVEVGDWSLSALASMGKLLSLEPYLAKSELTKHLVPGVLEAARTYKGTAYLLPNAIYVKTLFYRPDVITKYGITPPAKTMDELLEHCRNLTKPEVGQYGFDFRGKGYPTAFIDIVMTSFFDDIDPNCMYLKKDGKLIFEDPRALEGIKFYIELFKTAPKDSINWGFDEQVNAFASGITPYLFQDPDTVGLLNEIMKEGTYKTAPLPIGRGGKAYPTIGFAGWGITSYSKHKDLAWKFLEFFNSPEINAYWCRDYGALPVDMRVYEIDPYFKSETFYGWTAMFEDEEHYQFTKYPLDNEAWSEWNELHETTMQQVLLGKMKPEDALKTWADFWKKAGLGKK</sequence>
<dbReference type="SUPFAM" id="SSF53850">
    <property type="entry name" value="Periplasmic binding protein-like II"/>
    <property type="match status" value="1"/>
</dbReference>
<keyword evidence="2" id="KW-1185">Reference proteome</keyword>
<dbReference type="Proteomes" id="UP000077469">
    <property type="component" value="Chromosome"/>
</dbReference>
<protein>
    <submittedName>
        <fullName evidence="1">ABC transporter substrate-binding protein</fullName>
    </submittedName>
</protein>
<dbReference type="KEGG" id="phy:AJ81_06330"/>
<dbReference type="PATRIC" id="fig|1123384.7.peg.1276"/>
<dbReference type="PANTHER" id="PTHR43649">
    <property type="entry name" value="ARABINOSE-BINDING PROTEIN-RELATED"/>
    <property type="match status" value="1"/>
</dbReference>
<evidence type="ECO:0000313" key="2">
    <source>
        <dbReference type="Proteomes" id="UP000077469"/>
    </source>
</evidence>
<name>A0A0X1KRQ1_9THEM</name>
<proteinExistence type="predicted"/>
<organism evidence="1 2">
    <name type="scientific">Pseudothermotoga hypogea DSM 11164 = NBRC 106472</name>
    <dbReference type="NCBI Taxonomy" id="1123384"/>
    <lineage>
        <taxon>Bacteria</taxon>
        <taxon>Thermotogati</taxon>
        <taxon>Thermotogota</taxon>
        <taxon>Thermotogae</taxon>
        <taxon>Thermotogales</taxon>
        <taxon>Thermotogaceae</taxon>
        <taxon>Pseudothermotoga</taxon>
    </lineage>
</organism>